<dbReference type="Gene3D" id="2.70.98.10">
    <property type="match status" value="1"/>
</dbReference>
<dbReference type="InterPro" id="IPR011013">
    <property type="entry name" value="Gal_mutarotase_sf_dom"/>
</dbReference>
<comment type="caution">
    <text evidence="1">The sequence shown here is derived from an EMBL/GenBank/DDBJ whole genome shotgun (WGS) entry which is preliminary data.</text>
</comment>
<proteinExistence type="predicted"/>
<gene>
    <name evidence="1" type="ORF">EVA_19316</name>
</gene>
<dbReference type="SUPFAM" id="SSF74650">
    <property type="entry name" value="Galactose mutarotase-like"/>
    <property type="match status" value="1"/>
</dbReference>
<sequence>MENNVQSLSGLKKEDFQRVIKGKEVDLYFLRNANGMEVAVTNYGGSLVAIMVPD</sequence>
<reference evidence="1" key="1">
    <citation type="journal article" date="2012" name="PLoS ONE">
        <title>Gene sets for utilization of primary and secondary nutrition supplies in the distal gut of endangered iberian lynx.</title>
        <authorList>
            <person name="Alcaide M."/>
            <person name="Messina E."/>
            <person name="Richter M."/>
            <person name="Bargiela R."/>
            <person name="Peplies J."/>
            <person name="Huws S.A."/>
            <person name="Newbold C.J."/>
            <person name="Golyshin P.N."/>
            <person name="Simon M.A."/>
            <person name="Lopez G."/>
            <person name="Yakimov M.M."/>
            <person name="Ferrer M."/>
        </authorList>
    </citation>
    <scope>NUCLEOTIDE SEQUENCE</scope>
</reference>
<evidence type="ECO:0000313" key="1">
    <source>
        <dbReference type="EMBL" id="EJW92574.1"/>
    </source>
</evidence>
<feature type="non-terminal residue" evidence="1">
    <location>
        <position position="54"/>
    </location>
</feature>
<dbReference type="EMBL" id="AMCI01007463">
    <property type="protein sequence ID" value="EJW92574.1"/>
    <property type="molecule type" value="Genomic_DNA"/>
</dbReference>
<dbReference type="GO" id="GO:0003824">
    <property type="term" value="F:catalytic activity"/>
    <property type="evidence" value="ECO:0007669"/>
    <property type="project" value="InterPro"/>
</dbReference>
<dbReference type="AlphaFoldDB" id="J9FZ24"/>
<dbReference type="InterPro" id="IPR014718">
    <property type="entry name" value="GH-type_carb-bd"/>
</dbReference>
<dbReference type="GO" id="GO:0005975">
    <property type="term" value="P:carbohydrate metabolic process"/>
    <property type="evidence" value="ECO:0007669"/>
    <property type="project" value="InterPro"/>
</dbReference>
<organism evidence="1">
    <name type="scientific">gut metagenome</name>
    <dbReference type="NCBI Taxonomy" id="749906"/>
    <lineage>
        <taxon>unclassified sequences</taxon>
        <taxon>metagenomes</taxon>
        <taxon>organismal metagenomes</taxon>
    </lineage>
</organism>
<accession>J9FZ24</accession>
<protein>
    <submittedName>
        <fullName evidence="1">Aldose 1-epimerase</fullName>
    </submittedName>
</protein>
<dbReference type="GO" id="GO:0030246">
    <property type="term" value="F:carbohydrate binding"/>
    <property type="evidence" value="ECO:0007669"/>
    <property type="project" value="InterPro"/>
</dbReference>
<name>J9FZ24_9ZZZZ</name>